<organism evidence="3 4">
    <name type="scientific">Flavobacterium davisii</name>
    <dbReference type="NCBI Taxonomy" id="2906077"/>
    <lineage>
        <taxon>Bacteria</taxon>
        <taxon>Pseudomonadati</taxon>
        <taxon>Bacteroidota</taxon>
        <taxon>Flavobacteriia</taxon>
        <taxon>Flavobacteriales</taxon>
        <taxon>Flavobacteriaceae</taxon>
        <taxon>Flavobacterium</taxon>
    </lineage>
</organism>
<dbReference type="PANTHER" id="PTHR46558:SF11">
    <property type="entry name" value="HTH-TYPE TRANSCRIPTIONAL REGULATOR XRE"/>
    <property type="match status" value="1"/>
</dbReference>
<evidence type="ECO:0000256" key="1">
    <source>
        <dbReference type="ARBA" id="ARBA00023125"/>
    </source>
</evidence>
<evidence type="ECO:0000313" key="4">
    <source>
        <dbReference type="Proteomes" id="UP000197768"/>
    </source>
</evidence>
<evidence type="ECO:0000313" key="3">
    <source>
        <dbReference type="EMBL" id="OWP82713.1"/>
    </source>
</evidence>
<dbReference type="InterPro" id="IPR001387">
    <property type="entry name" value="Cro/C1-type_HTH"/>
</dbReference>
<gene>
    <name evidence="3" type="ORF">BWK59_14385</name>
</gene>
<dbReference type="SUPFAM" id="SSF47413">
    <property type="entry name" value="lambda repressor-like DNA-binding domains"/>
    <property type="match status" value="1"/>
</dbReference>
<feature type="domain" description="HTH cro/C1-type" evidence="2">
    <location>
        <begin position="7"/>
        <end position="61"/>
    </location>
</feature>
<dbReference type="Gene3D" id="1.10.260.40">
    <property type="entry name" value="lambda repressor-like DNA-binding domains"/>
    <property type="match status" value="1"/>
</dbReference>
<dbReference type="InterPro" id="IPR010982">
    <property type="entry name" value="Lambda_DNA-bd_dom_sf"/>
</dbReference>
<sequence>MSIGKIIKKIREDKGLMQKEVSSYLDIGNSNYNKLENGHRDLSIEELQKLTKLFNLTADQILNYENIIPEEVTITDKPDFEKLHLINQLDEEDKTTIFKIVDTMLTKKKFKDFFNKNVAAL</sequence>
<dbReference type="CDD" id="cd00093">
    <property type="entry name" value="HTH_XRE"/>
    <property type="match status" value="1"/>
</dbReference>
<dbReference type="PANTHER" id="PTHR46558">
    <property type="entry name" value="TRACRIPTIONAL REGULATORY PROTEIN-RELATED-RELATED"/>
    <property type="match status" value="1"/>
</dbReference>
<keyword evidence="1" id="KW-0238">DNA-binding</keyword>
<comment type="caution">
    <text evidence="3">The sequence shown here is derived from an EMBL/GenBank/DDBJ whole genome shotgun (WGS) entry which is preliminary data.</text>
</comment>
<dbReference type="SMART" id="SM00530">
    <property type="entry name" value="HTH_XRE"/>
    <property type="match status" value="1"/>
</dbReference>
<dbReference type="GO" id="GO:0003677">
    <property type="term" value="F:DNA binding"/>
    <property type="evidence" value="ECO:0007669"/>
    <property type="project" value="UniProtKB-KW"/>
</dbReference>
<dbReference type="Proteomes" id="UP000197768">
    <property type="component" value="Unassembled WGS sequence"/>
</dbReference>
<dbReference type="AlphaFoldDB" id="A0A246GF23"/>
<name>A0A246GF23_9FLAO</name>
<proteinExistence type="predicted"/>
<accession>A0A246GF23</accession>
<dbReference type="RefSeq" id="WP_088394976.1">
    <property type="nucleotide sequence ID" value="NZ_MTCZ01000282.1"/>
</dbReference>
<reference evidence="3 4" key="1">
    <citation type="journal article" date="2017" name="Infect. Genet. Evol.">
        <title>Comparative genome analysis of fish pathogen Flavobacterium columnare reveals extensive sequence diversity within the species.</title>
        <authorList>
            <person name="Kayansamruaj P."/>
            <person name="Dong H.T."/>
            <person name="Hirono I."/>
            <person name="Kondo H."/>
            <person name="Senapin S."/>
            <person name="Rodkhum C."/>
        </authorList>
    </citation>
    <scope>NUCLEOTIDE SEQUENCE [LARGE SCALE GENOMIC DNA]</scope>
    <source>
        <strain evidence="3 4">1215</strain>
    </source>
</reference>
<protein>
    <submittedName>
        <fullName evidence="3">Transcriptional regulator</fullName>
    </submittedName>
</protein>
<dbReference type="Pfam" id="PF01381">
    <property type="entry name" value="HTH_3"/>
    <property type="match status" value="1"/>
</dbReference>
<dbReference type="EMBL" id="MTCZ01000282">
    <property type="protein sequence ID" value="OWP82713.1"/>
    <property type="molecule type" value="Genomic_DNA"/>
</dbReference>
<evidence type="ECO:0000259" key="2">
    <source>
        <dbReference type="PROSITE" id="PS50943"/>
    </source>
</evidence>
<dbReference type="PROSITE" id="PS50943">
    <property type="entry name" value="HTH_CROC1"/>
    <property type="match status" value="1"/>
</dbReference>